<dbReference type="SUPFAM" id="SSF51735">
    <property type="entry name" value="NAD(P)-binding Rossmann-fold domains"/>
    <property type="match status" value="1"/>
</dbReference>
<name>A0A0V0R2J5_PSEPJ</name>
<evidence type="ECO:0000313" key="5">
    <source>
        <dbReference type="EMBL" id="KRX08554.1"/>
    </source>
</evidence>
<dbReference type="OrthoDB" id="291394at2759"/>
<sequence length="341" mass="38722">MQKAINVGRYGGRIQLSEVAYPKLKENQVLIEMAFAPVNPSDIYFAKGVYGIKKKLPAILGFEGSGKIIQSNVTDQSKKYQNQFLLNKNVACMALEDPESGGSMAQFMATSIDNIIVLNDYAKLENYSSSFVNPVTAYGFLQRLKQLNSESVLLNSANSALGQMCIKLFKLHGIKTYAVVRNPVQKEKLYELGVEKVFIYDAQSKNQKLNDQLFEIQEILQNSKTSTFLDAVGGLSSSHLFSIMPKNSIMISYGAFELKKFEIDPQQFIFQQKQIEGFWLNRYLEKLNEQERDEVYSYVLDNIDGIFKSNIYKIYNINDYSQAVIECWKTSGLGKTLLKIR</sequence>
<dbReference type="InParanoid" id="A0A0V0R2J5"/>
<dbReference type="PANTHER" id="PTHR48106">
    <property type="entry name" value="QUINONE OXIDOREDUCTASE PIG3-RELATED"/>
    <property type="match status" value="1"/>
</dbReference>
<dbReference type="GO" id="GO:0070402">
    <property type="term" value="F:NADPH binding"/>
    <property type="evidence" value="ECO:0007669"/>
    <property type="project" value="TreeGrafter"/>
</dbReference>
<feature type="domain" description="Alcohol dehydrogenase-like N-terminal" evidence="4">
    <location>
        <begin position="26"/>
        <end position="74"/>
    </location>
</feature>
<comment type="caution">
    <text evidence="5">The sequence shown here is derived from an EMBL/GenBank/DDBJ whole genome shotgun (WGS) entry which is preliminary data.</text>
</comment>
<dbReference type="InterPro" id="IPR013154">
    <property type="entry name" value="ADH-like_N"/>
</dbReference>
<keyword evidence="1" id="KW-0521">NADP</keyword>
<evidence type="ECO:0000259" key="3">
    <source>
        <dbReference type="Pfam" id="PF00107"/>
    </source>
</evidence>
<dbReference type="OMA" id="WMHNYYT"/>
<dbReference type="EMBL" id="LDAU01000063">
    <property type="protein sequence ID" value="KRX08554.1"/>
    <property type="molecule type" value="Genomic_DNA"/>
</dbReference>
<evidence type="ECO:0000256" key="1">
    <source>
        <dbReference type="ARBA" id="ARBA00022857"/>
    </source>
</evidence>
<dbReference type="GO" id="GO:0016651">
    <property type="term" value="F:oxidoreductase activity, acting on NAD(P)H"/>
    <property type="evidence" value="ECO:0007669"/>
    <property type="project" value="TreeGrafter"/>
</dbReference>
<protein>
    <submittedName>
        <fullName evidence="5">GroES (Chaperonin 10)-like protein</fullName>
    </submittedName>
</protein>
<gene>
    <name evidence="5" type="ORF">PPERSA_13035</name>
</gene>
<keyword evidence="6" id="KW-1185">Reference proteome</keyword>
<feature type="domain" description="Alcohol dehydrogenase-like C-terminal" evidence="3">
    <location>
        <begin position="160"/>
        <end position="282"/>
    </location>
</feature>
<dbReference type="Proteomes" id="UP000054937">
    <property type="component" value="Unassembled WGS sequence"/>
</dbReference>
<dbReference type="InterPro" id="IPR013149">
    <property type="entry name" value="ADH-like_C"/>
</dbReference>
<dbReference type="Pfam" id="PF08240">
    <property type="entry name" value="ADH_N"/>
    <property type="match status" value="1"/>
</dbReference>
<dbReference type="SUPFAM" id="SSF50129">
    <property type="entry name" value="GroES-like"/>
    <property type="match status" value="1"/>
</dbReference>
<dbReference type="Gene3D" id="3.40.50.720">
    <property type="entry name" value="NAD(P)-binding Rossmann-like Domain"/>
    <property type="match status" value="1"/>
</dbReference>
<organism evidence="5 6">
    <name type="scientific">Pseudocohnilembus persalinus</name>
    <name type="common">Ciliate</name>
    <dbReference type="NCBI Taxonomy" id="266149"/>
    <lineage>
        <taxon>Eukaryota</taxon>
        <taxon>Sar</taxon>
        <taxon>Alveolata</taxon>
        <taxon>Ciliophora</taxon>
        <taxon>Intramacronucleata</taxon>
        <taxon>Oligohymenophorea</taxon>
        <taxon>Scuticociliatia</taxon>
        <taxon>Philasterida</taxon>
        <taxon>Pseudocohnilembidae</taxon>
        <taxon>Pseudocohnilembus</taxon>
    </lineage>
</organism>
<dbReference type="PANTHER" id="PTHR48106:SF18">
    <property type="entry name" value="QUINONE OXIDOREDUCTASE PIG3"/>
    <property type="match status" value="1"/>
</dbReference>
<dbReference type="InterPro" id="IPR036291">
    <property type="entry name" value="NAD(P)-bd_dom_sf"/>
</dbReference>
<evidence type="ECO:0000259" key="4">
    <source>
        <dbReference type="Pfam" id="PF08240"/>
    </source>
</evidence>
<reference evidence="5 6" key="1">
    <citation type="journal article" date="2015" name="Sci. Rep.">
        <title>Genome of the facultative scuticociliatosis pathogen Pseudocohnilembus persalinus provides insight into its virulence through horizontal gene transfer.</title>
        <authorList>
            <person name="Xiong J."/>
            <person name="Wang G."/>
            <person name="Cheng J."/>
            <person name="Tian M."/>
            <person name="Pan X."/>
            <person name="Warren A."/>
            <person name="Jiang C."/>
            <person name="Yuan D."/>
            <person name="Miao W."/>
        </authorList>
    </citation>
    <scope>NUCLEOTIDE SEQUENCE [LARGE SCALE GENOMIC DNA]</scope>
    <source>
        <strain evidence="5">36N120E</strain>
    </source>
</reference>
<dbReference type="InterPro" id="IPR011032">
    <property type="entry name" value="GroES-like_sf"/>
</dbReference>
<keyword evidence="2" id="KW-0560">Oxidoreductase</keyword>
<dbReference type="Pfam" id="PF00107">
    <property type="entry name" value="ADH_zinc_N"/>
    <property type="match status" value="1"/>
</dbReference>
<evidence type="ECO:0000256" key="2">
    <source>
        <dbReference type="ARBA" id="ARBA00023002"/>
    </source>
</evidence>
<accession>A0A0V0R2J5</accession>
<proteinExistence type="predicted"/>
<evidence type="ECO:0000313" key="6">
    <source>
        <dbReference type="Proteomes" id="UP000054937"/>
    </source>
</evidence>
<dbReference type="AlphaFoldDB" id="A0A0V0R2J5"/>
<dbReference type="Gene3D" id="3.90.180.10">
    <property type="entry name" value="Medium-chain alcohol dehydrogenases, catalytic domain"/>
    <property type="match status" value="1"/>
</dbReference>